<dbReference type="NCBIfam" id="NF003976">
    <property type="entry name" value="PRK05469.1"/>
    <property type="match status" value="1"/>
</dbReference>
<dbReference type="CDD" id="cd03892">
    <property type="entry name" value="M20_peptT"/>
    <property type="match status" value="1"/>
</dbReference>
<dbReference type="PIRSF" id="PIRSF037215">
    <property type="entry name" value="Peptidase_M20B"/>
    <property type="match status" value="1"/>
</dbReference>
<dbReference type="Gene3D" id="3.30.70.360">
    <property type="match status" value="1"/>
</dbReference>
<dbReference type="PANTHER" id="PTHR42994">
    <property type="entry name" value="PEPTIDASE T"/>
    <property type="match status" value="1"/>
</dbReference>
<keyword evidence="6 11" id="KW-0645">Protease</keyword>
<comment type="subcellular location">
    <subcellularLocation>
        <location evidence="2 11">Cytoplasm</location>
    </subcellularLocation>
</comment>
<comment type="similarity">
    <text evidence="3 11">Belongs to the peptidase M20B family.</text>
</comment>
<keyword evidence="9 11" id="KW-0862">Zinc</keyword>
<comment type="caution">
    <text evidence="15">The sequence shown here is derived from an EMBL/GenBank/DDBJ whole genome shotgun (WGS) entry which is preliminary data.</text>
</comment>
<evidence type="ECO:0000259" key="14">
    <source>
        <dbReference type="Pfam" id="PF07687"/>
    </source>
</evidence>
<dbReference type="PROSITE" id="PS00759">
    <property type="entry name" value="ARGE_DAPE_CPG2_2"/>
    <property type="match status" value="1"/>
</dbReference>
<keyword evidence="5 11" id="KW-0963">Cytoplasm</keyword>
<evidence type="ECO:0000256" key="8">
    <source>
        <dbReference type="ARBA" id="ARBA00022801"/>
    </source>
</evidence>
<dbReference type="Proteomes" id="UP000242164">
    <property type="component" value="Unassembled WGS sequence"/>
</dbReference>
<dbReference type="SMR" id="A0AAX2CIZ9"/>
<dbReference type="InterPro" id="IPR011650">
    <property type="entry name" value="Peptidase_M20_dimer"/>
</dbReference>
<evidence type="ECO:0000256" key="10">
    <source>
        <dbReference type="ARBA" id="ARBA00023049"/>
    </source>
</evidence>
<organism evidence="15 16">
    <name type="scientific">Bacillus cytotoxicus</name>
    <dbReference type="NCBI Taxonomy" id="580165"/>
    <lineage>
        <taxon>Bacteria</taxon>
        <taxon>Bacillati</taxon>
        <taxon>Bacillota</taxon>
        <taxon>Bacilli</taxon>
        <taxon>Bacillales</taxon>
        <taxon>Bacillaceae</taxon>
        <taxon>Bacillus</taxon>
        <taxon>Bacillus cereus group</taxon>
    </lineage>
</organism>
<dbReference type="FunFam" id="3.30.70.360:FF:000002">
    <property type="entry name" value="Peptidase T"/>
    <property type="match status" value="1"/>
</dbReference>
<keyword evidence="10 11" id="KW-0482">Metalloprotease</keyword>
<accession>A0AAX2CIZ9</accession>
<feature type="binding site" evidence="11 13">
    <location>
        <position position="177"/>
    </location>
    <ligand>
        <name>Zn(2+)</name>
        <dbReference type="ChEBI" id="CHEBI:29105"/>
        <label>2</label>
    </ligand>
</feature>
<evidence type="ECO:0000256" key="13">
    <source>
        <dbReference type="PIRSR" id="PIRSR037215-2"/>
    </source>
</evidence>
<dbReference type="PANTHER" id="PTHR42994:SF1">
    <property type="entry name" value="PEPTIDASE T"/>
    <property type="match status" value="1"/>
</dbReference>
<evidence type="ECO:0000256" key="1">
    <source>
        <dbReference type="ARBA" id="ARBA00000870"/>
    </source>
</evidence>
<feature type="active site" description="Proton acceptor" evidence="11 12">
    <location>
        <position position="176"/>
    </location>
</feature>
<dbReference type="GO" id="GO:0008237">
    <property type="term" value="F:metallopeptidase activity"/>
    <property type="evidence" value="ECO:0007669"/>
    <property type="project" value="UniProtKB-KW"/>
</dbReference>
<evidence type="ECO:0000256" key="7">
    <source>
        <dbReference type="ARBA" id="ARBA00022723"/>
    </source>
</evidence>
<feature type="active site" evidence="11 12">
    <location>
        <position position="81"/>
    </location>
</feature>
<dbReference type="Pfam" id="PF07687">
    <property type="entry name" value="M20_dimer"/>
    <property type="match status" value="1"/>
</dbReference>
<evidence type="ECO:0000256" key="9">
    <source>
        <dbReference type="ARBA" id="ARBA00022833"/>
    </source>
</evidence>
<dbReference type="GO" id="GO:0043171">
    <property type="term" value="P:peptide catabolic process"/>
    <property type="evidence" value="ECO:0007669"/>
    <property type="project" value="UniProtKB-UniRule"/>
</dbReference>
<dbReference type="EC" id="3.4.11.4" evidence="11"/>
<evidence type="ECO:0000256" key="6">
    <source>
        <dbReference type="ARBA" id="ARBA00022670"/>
    </source>
</evidence>
<name>A0AAX2CIZ9_9BACI</name>
<dbReference type="RefSeq" id="WP_012094846.1">
    <property type="nucleotide sequence ID" value="NZ_CP024096.1"/>
</dbReference>
<evidence type="ECO:0000256" key="12">
    <source>
        <dbReference type="PIRSR" id="PIRSR037215-1"/>
    </source>
</evidence>
<feature type="binding site" evidence="11 13">
    <location>
        <position position="381"/>
    </location>
    <ligand>
        <name>Zn(2+)</name>
        <dbReference type="ChEBI" id="CHEBI:29105"/>
        <label>2</label>
    </ligand>
</feature>
<sequence>MRQELIERFTRYVKIDTQSNEESHTVPSTPGQIEFGKQLVEELKQIGLIEVTMDENGYVMATLPANTDKDVPVIGFLAHLDTATDFTGKNVKPQIHENFDGKAITLNEELNVVLTPEQFPELPSYKGHTLITTDGTTLLGADDKAGLTEIMTAMNYLIHNPQIKHGKIRVAFTPDEEIGRGPSHFDVKAFGASFAYTMDGGPLGGLEYESFNAASAKLTFKGNNTHPGTAKNKMLNASKIAMEFHSQLPAEEAPEYTEGYEGFYHLLSLNGDVEQSKAYYIIRDFDRGNFEARKNKIKQIVEKMQEKYGEENIILEMKDQYYNMLEKIEPVKEIVDIAYDAMKNLNIEPNIQPIRGGTDGSQLSYMGLPTPNIFTGGENYHGKFEYVSVDNMEKATHVIIEIARLFEERA</sequence>
<dbReference type="GO" id="GO:0005829">
    <property type="term" value="C:cytosol"/>
    <property type="evidence" value="ECO:0007669"/>
    <property type="project" value="TreeGrafter"/>
</dbReference>
<dbReference type="NCBIfam" id="NF009920">
    <property type="entry name" value="PRK13381.1"/>
    <property type="match status" value="1"/>
</dbReference>
<evidence type="ECO:0000256" key="3">
    <source>
        <dbReference type="ARBA" id="ARBA00009692"/>
    </source>
</evidence>
<feature type="binding site" evidence="11 13">
    <location>
        <position position="199"/>
    </location>
    <ligand>
        <name>Zn(2+)</name>
        <dbReference type="ChEBI" id="CHEBI:29105"/>
        <label>1</label>
    </ligand>
</feature>
<evidence type="ECO:0000256" key="4">
    <source>
        <dbReference type="ARBA" id="ARBA00022438"/>
    </source>
</evidence>
<proteinExistence type="inferred from homology"/>
<dbReference type="InterPro" id="IPR036264">
    <property type="entry name" value="Bact_exopeptidase_dim_dom"/>
</dbReference>
<gene>
    <name evidence="11" type="primary">pepT</name>
    <name evidence="15" type="ORF">BCB44BAC_02738</name>
</gene>
<dbReference type="SUPFAM" id="SSF55031">
    <property type="entry name" value="Bacterial exopeptidase dimerisation domain"/>
    <property type="match status" value="1"/>
</dbReference>
<dbReference type="HAMAP" id="MF_00550">
    <property type="entry name" value="Aminopeptidase_M20"/>
    <property type="match status" value="1"/>
</dbReference>
<keyword evidence="4 11" id="KW-0031">Aminopeptidase</keyword>
<dbReference type="InterPro" id="IPR001261">
    <property type="entry name" value="ArgE/DapE_CS"/>
</dbReference>
<dbReference type="EMBL" id="FMIK01000034">
    <property type="protein sequence ID" value="SCL96323.1"/>
    <property type="molecule type" value="Genomic_DNA"/>
</dbReference>
<protein>
    <recommendedName>
        <fullName evidence="11">Peptidase T</fullName>
        <ecNumber evidence="11">3.4.11.4</ecNumber>
    </recommendedName>
    <alternativeName>
        <fullName evidence="11">Aminotripeptidase</fullName>
        <shortName evidence="11">Tripeptidase</shortName>
    </alternativeName>
    <alternativeName>
        <fullName evidence="11">Tripeptide aminopeptidase</fullName>
    </alternativeName>
</protein>
<evidence type="ECO:0000313" key="15">
    <source>
        <dbReference type="EMBL" id="SCL96323.1"/>
    </source>
</evidence>
<dbReference type="InterPro" id="IPR002933">
    <property type="entry name" value="Peptidase_M20"/>
</dbReference>
<dbReference type="GeneID" id="33897669"/>
<feature type="domain" description="Peptidase M20 dimerisation" evidence="14">
    <location>
        <begin position="208"/>
        <end position="308"/>
    </location>
</feature>
<keyword evidence="8 11" id="KW-0378">Hydrolase</keyword>
<evidence type="ECO:0000313" key="16">
    <source>
        <dbReference type="Proteomes" id="UP000242164"/>
    </source>
</evidence>
<dbReference type="InterPro" id="IPR010161">
    <property type="entry name" value="Peptidase_M20B"/>
</dbReference>
<keyword evidence="7 11" id="KW-0479">Metal-binding</keyword>
<comment type="catalytic activity">
    <reaction evidence="1 11">
        <text>Release of the N-terminal residue from a tripeptide.</text>
        <dbReference type="EC" id="3.4.11.4"/>
    </reaction>
</comment>
<feature type="binding site" evidence="11 13">
    <location>
        <position position="79"/>
    </location>
    <ligand>
        <name>Zn(2+)</name>
        <dbReference type="ChEBI" id="CHEBI:29105"/>
        <label>1</label>
    </ligand>
</feature>
<evidence type="ECO:0000256" key="5">
    <source>
        <dbReference type="ARBA" id="ARBA00022490"/>
    </source>
</evidence>
<dbReference type="NCBIfam" id="TIGR01882">
    <property type="entry name" value="peptidase-T"/>
    <property type="match status" value="1"/>
</dbReference>
<evidence type="ECO:0000256" key="2">
    <source>
        <dbReference type="ARBA" id="ARBA00004496"/>
    </source>
</evidence>
<dbReference type="Gene3D" id="3.40.630.10">
    <property type="entry name" value="Zn peptidases"/>
    <property type="match status" value="1"/>
</dbReference>
<comment type="function">
    <text evidence="11">Cleaves the N-terminal amino acid of tripeptides.</text>
</comment>
<dbReference type="GO" id="GO:0008270">
    <property type="term" value="F:zinc ion binding"/>
    <property type="evidence" value="ECO:0007669"/>
    <property type="project" value="UniProtKB-UniRule"/>
</dbReference>
<dbReference type="PROSITE" id="PS00758">
    <property type="entry name" value="ARGE_DAPE_CPG2_1"/>
    <property type="match status" value="1"/>
</dbReference>
<dbReference type="AlphaFoldDB" id="A0AAX2CIZ9"/>
<evidence type="ECO:0000256" key="11">
    <source>
        <dbReference type="HAMAP-Rule" id="MF_00550"/>
    </source>
</evidence>
<dbReference type="SUPFAM" id="SSF53187">
    <property type="entry name" value="Zn-dependent exopeptidases"/>
    <property type="match status" value="1"/>
</dbReference>
<dbReference type="Pfam" id="PF01546">
    <property type="entry name" value="Peptidase_M20"/>
    <property type="match status" value="1"/>
</dbReference>
<reference evidence="15 16" key="1">
    <citation type="submission" date="2016-08" db="EMBL/GenBank/DDBJ databases">
        <authorList>
            <person name="Loux V."/>
            <person name="Rue O."/>
        </authorList>
    </citation>
    <scope>NUCLEOTIDE SEQUENCE [LARGE SCALE GENOMIC DNA]</scope>
    <source>
        <strain evidence="15 16">AFSSA_08CEB44bac</strain>
    </source>
</reference>
<feature type="binding site" evidence="11 13">
    <location>
        <position position="142"/>
    </location>
    <ligand>
        <name>Zn(2+)</name>
        <dbReference type="ChEBI" id="CHEBI:29105"/>
        <label>2</label>
    </ligand>
</feature>
<dbReference type="GO" id="GO:0045148">
    <property type="term" value="F:tripeptide aminopeptidase activity"/>
    <property type="evidence" value="ECO:0007669"/>
    <property type="project" value="UniProtKB-UniRule"/>
</dbReference>
<dbReference type="GO" id="GO:0006508">
    <property type="term" value="P:proteolysis"/>
    <property type="evidence" value="ECO:0007669"/>
    <property type="project" value="UniProtKB-UniRule"/>
</dbReference>
<feature type="binding site" evidence="11 13">
    <location>
        <position position="142"/>
    </location>
    <ligand>
        <name>Zn(2+)</name>
        <dbReference type="ChEBI" id="CHEBI:29105"/>
        <label>1</label>
    </ligand>
</feature>
<comment type="cofactor">
    <cofactor evidence="11 13">
        <name>Zn(2+)</name>
        <dbReference type="ChEBI" id="CHEBI:29105"/>
    </cofactor>
    <text evidence="11 13">Binds 2 Zn(2+) ions per subunit.</text>
</comment>